<organism evidence="3 4">
    <name type="scientific">Marinilabilia salmonicolor</name>
    <dbReference type="NCBI Taxonomy" id="989"/>
    <lineage>
        <taxon>Bacteria</taxon>
        <taxon>Pseudomonadati</taxon>
        <taxon>Bacteroidota</taxon>
        <taxon>Bacteroidia</taxon>
        <taxon>Marinilabiliales</taxon>
        <taxon>Marinilabiliaceae</taxon>
        <taxon>Marinilabilia</taxon>
    </lineage>
</organism>
<gene>
    <name evidence="3" type="ORF">DFO77_11699</name>
</gene>
<proteinExistence type="inferred from homology"/>
<dbReference type="PANTHER" id="PTHR46268">
    <property type="entry name" value="STRESS RESPONSE PROTEIN NHAX"/>
    <property type="match status" value="1"/>
</dbReference>
<protein>
    <submittedName>
        <fullName evidence="3">Nucleotide-binding universal stress UspA family protein</fullName>
    </submittedName>
</protein>
<dbReference type="CDD" id="cd00293">
    <property type="entry name" value="USP-like"/>
    <property type="match status" value="1"/>
</dbReference>
<comment type="similarity">
    <text evidence="1">Belongs to the universal stress protein A family.</text>
</comment>
<evidence type="ECO:0000259" key="2">
    <source>
        <dbReference type="Pfam" id="PF00582"/>
    </source>
</evidence>
<name>A0A2T0XSH0_9BACT</name>
<dbReference type="Proteomes" id="UP000252733">
    <property type="component" value="Unassembled WGS sequence"/>
</dbReference>
<dbReference type="OrthoDB" id="1522603at2"/>
<keyword evidence="4" id="KW-1185">Reference proteome</keyword>
<sequence length="286" mass="32955">MIKILVPVTFTDHSINALTYALTLAGKFPSTVTLLHSFSEYEDIEEGMNAMPPNSEEDIQKREQDARDRLADLCQSAINKMTSLQDKNIELENRFEFGYAEEVILKVSKDMDPDVIIMGTKSKGETIKELLGSVTSDVMRRASVPVLAVPATSTVDLEKLSRVLFITDFGDADYISVHKLIRLITPFQTRINAVRFQAHQPDNTEIRRMEKFRDYCDATYRNHKIKSNFEQSEQFMDSLEKYVTENNIDLIAMTRRKRNMIARLFTPEITRRILFYTDVPLLVFHA</sequence>
<reference evidence="3 4" key="1">
    <citation type="submission" date="2018-07" db="EMBL/GenBank/DDBJ databases">
        <title>Freshwater and sediment microbial communities from various areas in North America, analyzing microbe dynamics in response to fracking.</title>
        <authorList>
            <person name="Lamendella R."/>
        </authorList>
    </citation>
    <scope>NUCLEOTIDE SEQUENCE [LARGE SCALE GENOMIC DNA]</scope>
    <source>
        <strain evidence="3 4">160A</strain>
    </source>
</reference>
<feature type="domain" description="UspA" evidence="2">
    <location>
        <begin position="3"/>
        <end position="150"/>
    </location>
</feature>
<comment type="caution">
    <text evidence="3">The sequence shown here is derived from an EMBL/GenBank/DDBJ whole genome shotgun (WGS) entry which is preliminary data.</text>
</comment>
<accession>A0A2T0XSH0</accession>
<dbReference type="PRINTS" id="PR01438">
    <property type="entry name" value="UNVRSLSTRESS"/>
</dbReference>
<evidence type="ECO:0000256" key="1">
    <source>
        <dbReference type="ARBA" id="ARBA00008791"/>
    </source>
</evidence>
<dbReference type="Gene3D" id="3.40.50.620">
    <property type="entry name" value="HUPs"/>
    <property type="match status" value="2"/>
</dbReference>
<dbReference type="SUPFAM" id="SSF52402">
    <property type="entry name" value="Adenine nucleotide alpha hydrolases-like"/>
    <property type="match status" value="2"/>
</dbReference>
<evidence type="ECO:0000313" key="4">
    <source>
        <dbReference type="Proteomes" id="UP000252733"/>
    </source>
</evidence>
<dbReference type="InterPro" id="IPR014729">
    <property type="entry name" value="Rossmann-like_a/b/a_fold"/>
</dbReference>
<dbReference type="Pfam" id="PF00582">
    <property type="entry name" value="Usp"/>
    <property type="match status" value="1"/>
</dbReference>
<dbReference type="RefSeq" id="WP_106151885.1">
    <property type="nucleotide sequence ID" value="NZ_PVTS01000002.1"/>
</dbReference>
<dbReference type="PANTHER" id="PTHR46268:SF6">
    <property type="entry name" value="UNIVERSAL STRESS PROTEIN UP12"/>
    <property type="match status" value="1"/>
</dbReference>
<dbReference type="STRING" id="1168289.GCA_000259075_00458"/>
<dbReference type="InterPro" id="IPR006016">
    <property type="entry name" value="UspA"/>
</dbReference>
<dbReference type="EMBL" id="QPIZ01000016">
    <property type="protein sequence ID" value="RCW32032.1"/>
    <property type="molecule type" value="Genomic_DNA"/>
</dbReference>
<evidence type="ECO:0000313" key="3">
    <source>
        <dbReference type="EMBL" id="RCW32032.1"/>
    </source>
</evidence>
<dbReference type="InterPro" id="IPR006015">
    <property type="entry name" value="Universal_stress_UspA"/>
</dbReference>
<dbReference type="AlphaFoldDB" id="A0A2T0XSH0"/>